<organism evidence="3 4">
    <name type="scientific">Marasmius crinis-equi</name>
    <dbReference type="NCBI Taxonomy" id="585013"/>
    <lineage>
        <taxon>Eukaryota</taxon>
        <taxon>Fungi</taxon>
        <taxon>Dikarya</taxon>
        <taxon>Basidiomycota</taxon>
        <taxon>Agaricomycotina</taxon>
        <taxon>Agaricomycetes</taxon>
        <taxon>Agaricomycetidae</taxon>
        <taxon>Agaricales</taxon>
        <taxon>Marasmiineae</taxon>
        <taxon>Marasmiaceae</taxon>
        <taxon>Marasmius</taxon>
    </lineage>
</organism>
<dbReference type="EMBL" id="JBAHYK010001407">
    <property type="protein sequence ID" value="KAL0568130.1"/>
    <property type="molecule type" value="Genomic_DNA"/>
</dbReference>
<keyword evidence="4" id="KW-1185">Reference proteome</keyword>
<dbReference type="InterPro" id="IPR046496">
    <property type="entry name" value="DUF6589"/>
</dbReference>
<name>A0ABR3EYY1_9AGAR</name>
<proteinExistence type="predicted"/>
<evidence type="ECO:0000313" key="4">
    <source>
        <dbReference type="Proteomes" id="UP001465976"/>
    </source>
</evidence>
<feature type="compositionally biased region" description="Low complexity" evidence="1">
    <location>
        <begin position="610"/>
        <end position="622"/>
    </location>
</feature>
<feature type="region of interest" description="Disordered" evidence="1">
    <location>
        <begin position="1"/>
        <end position="20"/>
    </location>
</feature>
<evidence type="ECO:0000313" key="3">
    <source>
        <dbReference type="EMBL" id="KAL0568130.1"/>
    </source>
</evidence>
<protein>
    <recommendedName>
        <fullName evidence="2">DUF6589 domain-containing protein</fullName>
    </recommendedName>
</protein>
<dbReference type="Proteomes" id="UP001465976">
    <property type="component" value="Unassembled WGS sequence"/>
</dbReference>
<reference evidence="3 4" key="1">
    <citation type="submission" date="2024-02" db="EMBL/GenBank/DDBJ databases">
        <title>A draft genome for the cacao thread blight pathogen Marasmius crinis-equi.</title>
        <authorList>
            <person name="Cohen S.P."/>
            <person name="Baruah I.K."/>
            <person name="Amoako-Attah I."/>
            <person name="Bukari Y."/>
            <person name="Meinhardt L.W."/>
            <person name="Bailey B.A."/>
        </authorList>
    </citation>
    <scope>NUCLEOTIDE SEQUENCE [LARGE SCALE GENOMIC DNA]</scope>
    <source>
        <strain evidence="3 4">GH-76</strain>
    </source>
</reference>
<feature type="region of interest" description="Disordered" evidence="1">
    <location>
        <begin position="610"/>
        <end position="670"/>
    </location>
</feature>
<feature type="compositionally biased region" description="Pro residues" evidence="1">
    <location>
        <begin position="650"/>
        <end position="660"/>
    </location>
</feature>
<comment type="caution">
    <text evidence="3">The sequence shown here is derived from an EMBL/GenBank/DDBJ whole genome shotgun (WGS) entry which is preliminary data.</text>
</comment>
<accession>A0ABR3EYY1</accession>
<feature type="domain" description="DUF6589" evidence="2">
    <location>
        <begin position="379"/>
        <end position="498"/>
    </location>
</feature>
<sequence length="869" mass="97621">MPQTPAAQSSRHSSGATDFSFSSTSTSPSFLFGTPVSPRFVSNPTTPVSPTFSWLFDNMALDHLCEDLQQEDTDPAPPLASPISMTSSFHTFDANFEERKPRTATPDRTKTCLESFDQSFSPWSFFEALLMFPEFAKYQQVLYRTDSEHLEKILHALWDIPSLQSRMLAWFRPHMLAWLKKEISDEFDVSKQVFFMASPDISAEWLVGYDYMSEMNTAREAMPVWNTVLTGAARSSEERKREEHIAQNIITSQLLHLRSRNCCKLQHCMGLFSTVSGASQQLIETLNHCSLSTSRWTVQRDLTVLADTSVKQAALVSQGPHGYSYDNYNDSMSIHVEQRPDAPNKVQSGTLPLVYKLRGVDNPRDCLIDPIMAKLKVSRPLRISDIRPHPDQLNAYAHQSRIHLIKTLFEYEEGFDKAYQQHSILQYRERHQLSPLPKTEFFPLRMALIEEASIEGNLNVHEDSYLHQMKQEPDTLSEYAIVTINDQLTNARIWSTQAMVLRTCLLGKDERLAGEKPDYHAMGMAYQQILDGLILNAWRLIALSRGFKSIQDFIRSCPSPQTLYDCADGILKDFATPLPDIKEKPPTKPRKSKSKLTGIIAELFGISPDSTSLPELSSSTSDMAVPPPPPSSPSPGEHNFEPMTSASATPAPPAPPPNPLDPEADEATSAGDVSRIEDILPDLAMIFRGCGSNKYAMEILYYLNNLFQVWTPEFARIMKENSLVNVAGLKDHFMGIDRNIEQIIGELKQQHASKGKADSWDRLADLSAAIKSLRAIKDHFRKIRVAEDAARSQLQEFAPNQMVSEAKLTSDARQEGYEKIQRTTLPTFNKNMRAIITRGSEGEVQEEDDEIPPAGFGFEGEDNGTVNSG</sequence>
<feature type="domain" description="DUF6589" evidence="2">
    <location>
        <begin position="663"/>
        <end position="782"/>
    </location>
</feature>
<evidence type="ECO:0000256" key="1">
    <source>
        <dbReference type="SAM" id="MobiDB-lite"/>
    </source>
</evidence>
<dbReference type="Pfam" id="PF20231">
    <property type="entry name" value="DUF6589"/>
    <property type="match status" value="2"/>
</dbReference>
<evidence type="ECO:0000259" key="2">
    <source>
        <dbReference type="Pfam" id="PF20231"/>
    </source>
</evidence>
<gene>
    <name evidence="3" type="ORF">V5O48_013859</name>
</gene>
<feature type="region of interest" description="Disordered" evidence="1">
    <location>
        <begin position="838"/>
        <end position="869"/>
    </location>
</feature>
<feature type="compositionally biased region" description="Polar residues" evidence="1">
    <location>
        <begin position="1"/>
        <end position="12"/>
    </location>
</feature>